<reference evidence="1 2" key="1">
    <citation type="submission" date="2017-07" db="EMBL/GenBank/DDBJ databases">
        <authorList>
            <person name="Talla V."/>
            <person name="Backstrom N."/>
        </authorList>
    </citation>
    <scope>NUCLEOTIDE SEQUENCE [LARGE SCALE GENOMIC DNA]</scope>
</reference>
<accession>A0A5E4PUE3</accession>
<proteinExistence type="predicted"/>
<organism evidence="1 2">
    <name type="scientific">Leptidea sinapis</name>
    <dbReference type="NCBI Taxonomy" id="189913"/>
    <lineage>
        <taxon>Eukaryota</taxon>
        <taxon>Metazoa</taxon>
        <taxon>Ecdysozoa</taxon>
        <taxon>Arthropoda</taxon>
        <taxon>Hexapoda</taxon>
        <taxon>Insecta</taxon>
        <taxon>Pterygota</taxon>
        <taxon>Neoptera</taxon>
        <taxon>Endopterygota</taxon>
        <taxon>Lepidoptera</taxon>
        <taxon>Glossata</taxon>
        <taxon>Ditrysia</taxon>
        <taxon>Papilionoidea</taxon>
        <taxon>Pieridae</taxon>
        <taxon>Dismorphiinae</taxon>
        <taxon>Leptidea</taxon>
    </lineage>
</organism>
<protein>
    <submittedName>
        <fullName evidence="1">Uncharacterized protein</fullName>
    </submittedName>
</protein>
<name>A0A5E4PUE3_9NEOP</name>
<gene>
    <name evidence="1" type="ORF">LSINAPIS_LOCUS2769</name>
</gene>
<dbReference type="Proteomes" id="UP000324832">
    <property type="component" value="Unassembled WGS sequence"/>
</dbReference>
<dbReference type="EMBL" id="FZQP02000608">
    <property type="protein sequence ID" value="VVC89706.1"/>
    <property type="molecule type" value="Genomic_DNA"/>
</dbReference>
<keyword evidence="2" id="KW-1185">Reference proteome</keyword>
<dbReference type="AlphaFoldDB" id="A0A5E4PUE3"/>
<feature type="non-terminal residue" evidence="1">
    <location>
        <position position="1"/>
    </location>
</feature>
<evidence type="ECO:0000313" key="2">
    <source>
        <dbReference type="Proteomes" id="UP000324832"/>
    </source>
</evidence>
<sequence>CGPWCACGSLTSRGWTRPASTRTASSR</sequence>
<evidence type="ECO:0000313" key="1">
    <source>
        <dbReference type="EMBL" id="VVC89706.1"/>
    </source>
</evidence>